<keyword evidence="1" id="KW-0732">Signal</keyword>
<accession>A0A6P8H9R5</accession>
<evidence type="ECO:0000313" key="4">
    <source>
        <dbReference type="RefSeq" id="XP_031553180.1"/>
    </source>
</evidence>
<proteinExistence type="predicted"/>
<dbReference type="GeneID" id="116290319"/>
<feature type="signal peptide" evidence="1">
    <location>
        <begin position="1"/>
        <end position="30"/>
    </location>
</feature>
<evidence type="ECO:0000256" key="1">
    <source>
        <dbReference type="SAM" id="SignalP"/>
    </source>
</evidence>
<gene>
    <name evidence="3 4" type="primary">LOC116290319</name>
</gene>
<dbReference type="InterPro" id="IPR032675">
    <property type="entry name" value="LRR_dom_sf"/>
</dbReference>
<dbReference type="AlphaFoldDB" id="A0A6P8H9R5"/>
<evidence type="ECO:0000313" key="2">
    <source>
        <dbReference type="Proteomes" id="UP000515163"/>
    </source>
</evidence>
<dbReference type="SUPFAM" id="SSF52058">
    <property type="entry name" value="L domain-like"/>
    <property type="match status" value="1"/>
</dbReference>
<dbReference type="RefSeq" id="XP_031553179.1">
    <property type="nucleotide sequence ID" value="XM_031697319.1"/>
</dbReference>
<dbReference type="OrthoDB" id="6007933at2759"/>
<protein>
    <submittedName>
        <fullName evidence="3 4">Uncharacterized protein LOC116290319</fullName>
    </submittedName>
</protein>
<dbReference type="RefSeq" id="XP_031553180.1">
    <property type="nucleotide sequence ID" value="XM_031697320.1"/>
</dbReference>
<name>A0A6P8H9R5_ACTTE</name>
<sequence length="126" mass="14396">MFLSKSEILFKTKLTVLMFLSLQLNGTTKGNPADVRNWTTCEPRDSSGCQCTSDNTTDVIARCQFDNVTDLKLIIGAPQNVVRLNLFGNNIQYIPRFSFLNFTQMIYLNRCPLTTYTRSVRKRSVD</sequence>
<dbReference type="KEGG" id="aten:116290319"/>
<reference evidence="3 4" key="1">
    <citation type="submission" date="2025-04" db="UniProtKB">
        <authorList>
            <consortium name="RefSeq"/>
        </authorList>
    </citation>
    <scope>IDENTIFICATION</scope>
    <source>
        <tissue evidence="3 4">Tentacle</tissue>
    </source>
</reference>
<evidence type="ECO:0000313" key="3">
    <source>
        <dbReference type="RefSeq" id="XP_031553179.1"/>
    </source>
</evidence>
<dbReference type="Gene3D" id="3.80.10.10">
    <property type="entry name" value="Ribonuclease Inhibitor"/>
    <property type="match status" value="1"/>
</dbReference>
<keyword evidence="2" id="KW-1185">Reference proteome</keyword>
<feature type="chain" id="PRO_5044653027" evidence="1">
    <location>
        <begin position="31"/>
        <end position="126"/>
    </location>
</feature>
<dbReference type="Proteomes" id="UP000515163">
    <property type="component" value="Unplaced"/>
</dbReference>
<organism evidence="2 3">
    <name type="scientific">Actinia tenebrosa</name>
    <name type="common">Australian red waratah sea anemone</name>
    <dbReference type="NCBI Taxonomy" id="6105"/>
    <lineage>
        <taxon>Eukaryota</taxon>
        <taxon>Metazoa</taxon>
        <taxon>Cnidaria</taxon>
        <taxon>Anthozoa</taxon>
        <taxon>Hexacorallia</taxon>
        <taxon>Actiniaria</taxon>
        <taxon>Actiniidae</taxon>
        <taxon>Actinia</taxon>
    </lineage>
</organism>